<dbReference type="CDD" id="cd06261">
    <property type="entry name" value="TM_PBP2"/>
    <property type="match status" value="1"/>
</dbReference>
<evidence type="ECO:0000256" key="3">
    <source>
        <dbReference type="ARBA" id="ARBA00022448"/>
    </source>
</evidence>
<dbReference type="SUPFAM" id="SSF161098">
    <property type="entry name" value="MetI-like"/>
    <property type="match status" value="1"/>
</dbReference>
<dbReference type="PANTHER" id="PTHR30614:SF0">
    <property type="entry name" value="L-CYSTINE TRANSPORT SYSTEM PERMEASE PROTEIN TCYL"/>
    <property type="match status" value="1"/>
</dbReference>
<keyword evidence="3 9" id="KW-0813">Transport</keyword>
<evidence type="ECO:0000313" key="12">
    <source>
        <dbReference type="Proteomes" id="UP000288071"/>
    </source>
</evidence>
<keyword evidence="8 9" id="KW-0472">Membrane</keyword>
<dbReference type="GO" id="GO:0043190">
    <property type="term" value="C:ATP-binding cassette (ABC) transporter complex"/>
    <property type="evidence" value="ECO:0007669"/>
    <property type="project" value="InterPro"/>
</dbReference>
<dbReference type="GO" id="GO:0022857">
    <property type="term" value="F:transmembrane transporter activity"/>
    <property type="evidence" value="ECO:0007669"/>
    <property type="project" value="InterPro"/>
</dbReference>
<dbReference type="Proteomes" id="UP000288071">
    <property type="component" value="Unassembled WGS sequence"/>
</dbReference>
<dbReference type="NCBIfam" id="TIGR01726">
    <property type="entry name" value="HEQRo_perm_3TM"/>
    <property type="match status" value="1"/>
</dbReference>
<evidence type="ECO:0000259" key="10">
    <source>
        <dbReference type="PROSITE" id="PS50928"/>
    </source>
</evidence>
<dbReference type="PROSITE" id="PS50928">
    <property type="entry name" value="ABC_TM1"/>
    <property type="match status" value="1"/>
</dbReference>
<sequence length="217" mass="23494">MNFDLQMLIDNWDPLMLGVRTTLWLFLAIMAICTPLALLVALARISRFRTLSRLAGAYVNTIRALPLLVILFFTFYGLPAFGIYVSPFTAAMIGLTIVTTAFLSEDLRAGLLSVPRGQFEAAAALGLSPGRFVGRVLIPQALPILCAPYFTRAIVTVKATSIASMVAVNEITAQSMAAVTTTYHSIEFLGFAAAAYLLLSSVLALLQAFVQRRVNLS</sequence>
<evidence type="ECO:0000256" key="8">
    <source>
        <dbReference type="ARBA" id="ARBA00023136"/>
    </source>
</evidence>
<protein>
    <submittedName>
        <fullName evidence="11">Amino acid ABC transporter permease</fullName>
    </submittedName>
</protein>
<keyword evidence="12" id="KW-1185">Reference proteome</keyword>
<keyword evidence="4" id="KW-1003">Cell membrane</keyword>
<reference evidence="11" key="2">
    <citation type="submission" date="2019-01" db="EMBL/GenBank/DDBJ databases">
        <authorList>
            <person name="Li Y."/>
        </authorList>
    </citation>
    <scope>NUCLEOTIDE SEQUENCE [LARGE SCALE GENOMIC DNA]</scope>
    <source>
        <strain evidence="11">CGMCC 1.12963</strain>
    </source>
</reference>
<keyword evidence="7 9" id="KW-1133">Transmembrane helix</keyword>
<proteinExistence type="inferred from homology"/>
<evidence type="ECO:0000313" key="11">
    <source>
        <dbReference type="EMBL" id="RWR54700.1"/>
    </source>
</evidence>
<feature type="domain" description="ABC transmembrane type-1" evidence="10">
    <location>
        <begin position="19"/>
        <end position="207"/>
    </location>
</feature>
<feature type="transmembrane region" description="Helical" evidence="9">
    <location>
        <begin position="188"/>
        <end position="210"/>
    </location>
</feature>
<dbReference type="EMBL" id="SAVA01000001">
    <property type="protein sequence ID" value="RWR54700.1"/>
    <property type="molecule type" value="Genomic_DNA"/>
</dbReference>
<name>A0A443LZL6_9RHOB</name>
<keyword evidence="6" id="KW-0029">Amino-acid transport</keyword>
<keyword evidence="5 9" id="KW-0812">Transmembrane</keyword>
<evidence type="ECO:0000256" key="1">
    <source>
        <dbReference type="ARBA" id="ARBA00004429"/>
    </source>
</evidence>
<comment type="similarity">
    <text evidence="2">Belongs to the binding-protein-dependent transport system permease family. HisMQ subfamily.</text>
</comment>
<dbReference type="PANTHER" id="PTHR30614">
    <property type="entry name" value="MEMBRANE COMPONENT OF AMINO ACID ABC TRANSPORTER"/>
    <property type="match status" value="1"/>
</dbReference>
<evidence type="ECO:0000256" key="6">
    <source>
        <dbReference type="ARBA" id="ARBA00022970"/>
    </source>
</evidence>
<dbReference type="RefSeq" id="WP_128154170.1">
    <property type="nucleotide sequence ID" value="NZ_JBHSOM010000007.1"/>
</dbReference>
<dbReference type="InterPro" id="IPR043429">
    <property type="entry name" value="ArtM/GltK/GlnP/TcyL/YhdX-like"/>
</dbReference>
<evidence type="ECO:0000256" key="5">
    <source>
        <dbReference type="ARBA" id="ARBA00022692"/>
    </source>
</evidence>
<dbReference type="Gene3D" id="1.10.3720.10">
    <property type="entry name" value="MetI-like"/>
    <property type="match status" value="1"/>
</dbReference>
<evidence type="ECO:0000256" key="2">
    <source>
        <dbReference type="ARBA" id="ARBA00010072"/>
    </source>
</evidence>
<dbReference type="AlphaFoldDB" id="A0A443LZL6"/>
<organism evidence="11 12">
    <name type="scientific">Paenirhodobacter huangdaonensis</name>
    <dbReference type="NCBI Taxonomy" id="2501515"/>
    <lineage>
        <taxon>Bacteria</taxon>
        <taxon>Pseudomonadati</taxon>
        <taxon>Pseudomonadota</taxon>
        <taxon>Alphaproteobacteria</taxon>
        <taxon>Rhodobacterales</taxon>
        <taxon>Rhodobacter group</taxon>
        <taxon>Paenirhodobacter</taxon>
    </lineage>
</organism>
<dbReference type="InterPro" id="IPR035906">
    <property type="entry name" value="MetI-like_sf"/>
</dbReference>
<feature type="transmembrane region" description="Helical" evidence="9">
    <location>
        <begin position="81"/>
        <end position="103"/>
    </location>
</feature>
<reference evidence="11" key="1">
    <citation type="submission" date="2019-01" db="EMBL/GenBank/DDBJ databases">
        <title>Sinorhodobacter populi sp. nov. isolated from the symptomatic bark tissue of Populus euramericana canker.</title>
        <authorList>
            <person name="Xu G."/>
        </authorList>
    </citation>
    <scope>NUCLEOTIDE SEQUENCE [LARGE SCALE GENOMIC DNA]</scope>
    <source>
        <strain evidence="11">CGMCC 1.12963</strain>
    </source>
</reference>
<dbReference type="Pfam" id="PF00528">
    <property type="entry name" value="BPD_transp_1"/>
    <property type="match status" value="1"/>
</dbReference>
<comment type="subcellular location">
    <subcellularLocation>
        <location evidence="1">Cell inner membrane</location>
        <topology evidence="1">Multi-pass membrane protein</topology>
    </subcellularLocation>
    <subcellularLocation>
        <location evidence="9">Cell membrane</location>
        <topology evidence="9">Multi-pass membrane protein</topology>
    </subcellularLocation>
</comment>
<accession>A0A443LZL6</accession>
<gene>
    <name evidence="11" type="ORF">EOW66_01120</name>
</gene>
<feature type="transmembrane region" description="Helical" evidence="9">
    <location>
        <begin position="55"/>
        <end position="75"/>
    </location>
</feature>
<dbReference type="GO" id="GO:0006865">
    <property type="term" value="P:amino acid transport"/>
    <property type="evidence" value="ECO:0007669"/>
    <property type="project" value="UniProtKB-KW"/>
</dbReference>
<comment type="caution">
    <text evidence="11">The sequence shown here is derived from an EMBL/GenBank/DDBJ whole genome shotgun (WGS) entry which is preliminary data.</text>
</comment>
<feature type="transmembrane region" description="Helical" evidence="9">
    <location>
        <begin position="23"/>
        <end position="43"/>
    </location>
</feature>
<evidence type="ECO:0000256" key="4">
    <source>
        <dbReference type="ARBA" id="ARBA00022475"/>
    </source>
</evidence>
<dbReference type="InterPro" id="IPR000515">
    <property type="entry name" value="MetI-like"/>
</dbReference>
<evidence type="ECO:0000256" key="9">
    <source>
        <dbReference type="RuleBase" id="RU363032"/>
    </source>
</evidence>
<dbReference type="InterPro" id="IPR010065">
    <property type="entry name" value="AA_ABC_transptr_permease_3TM"/>
</dbReference>
<evidence type="ECO:0000256" key="7">
    <source>
        <dbReference type="ARBA" id="ARBA00022989"/>
    </source>
</evidence>